<reference evidence="1" key="2">
    <citation type="submission" date="2018-05" db="EMBL/GenBank/DDBJ databases">
        <title>OmerRS3 (Oryza meridionalis Reference Sequence Version 3).</title>
        <authorList>
            <person name="Zhang J."/>
            <person name="Kudrna D."/>
            <person name="Lee S."/>
            <person name="Talag J."/>
            <person name="Welchert J."/>
            <person name="Wing R.A."/>
        </authorList>
    </citation>
    <scope>NUCLEOTIDE SEQUENCE [LARGE SCALE GENOMIC DNA]</scope>
    <source>
        <strain evidence="1">cv. OR44</strain>
    </source>
</reference>
<sequence>QVSKKDKQKVNFFFSLARSVVNPHVNGLAVPHPCSHRFRQQREQYLPKSTPCLGLPNPVRRQRRGYL</sequence>
<keyword evidence="2" id="KW-1185">Reference proteome</keyword>
<dbReference type="Gramene" id="OMERI11G00200.1">
    <property type="protein sequence ID" value="OMERI11G00200.1"/>
    <property type="gene ID" value="OMERI11G00200"/>
</dbReference>
<dbReference type="AlphaFoldDB" id="A0A0E0F187"/>
<reference evidence="1" key="1">
    <citation type="submission" date="2015-04" db="UniProtKB">
        <authorList>
            <consortium name="EnsemblPlants"/>
        </authorList>
    </citation>
    <scope>IDENTIFICATION</scope>
</reference>
<protein>
    <submittedName>
        <fullName evidence="1">Uncharacterized protein</fullName>
    </submittedName>
</protein>
<dbReference type="HOGENOM" id="CLU_2820177_0_0_1"/>
<name>A0A0E0F187_9ORYZ</name>
<proteinExistence type="predicted"/>
<evidence type="ECO:0000313" key="1">
    <source>
        <dbReference type="EnsemblPlants" id="OMERI11G00200.1"/>
    </source>
</evidence>
<accession>A0A0E0F187</accession>
<dbReference type="EnsemblPlants" id="OMERI11G00200.1">
    <property type="protein sequence ID" value="OMERI11G00200.1"/>
    <property type="gene ID" value="OMERI11G00200"/>
</dbReference>
<evidence type="ECO:0000313" key="2">
    <source>
        <dbReference type="Proteomes" id="UP000008021"/>
    </source>
</evidence>
<organism evidence="1">
    <name type="scientific">Oryza meridionalis</name>
    <dbReference type="NCBI Taxonomy" id="40149"/>
    <lineage>
        <taxon>Eukaryota</taxon>
        <taxon>Viridiplantae</taxon>
        <taxon>Streptophyta</taxon>
        <taxon>Embryophyta</taxon>
        <taxon>Tracheophyta</taxon>
        <taxon>Spermatophyta</taxon>
        <taxon>Magnoliopsida</taxon>
        <taxon>Liliopsida</taxon>
        <taxon>Poales</taxon>
        <taxon>Poaceae</taxon>
        <taxon>BOP clade</taxon>
        <taxon>Oryzoideae</taxon>
        <taxon>Oryzeae</taxon>
        <taxon>Oryzinae</taxon>
        <taxon>Oryza</taxon>
    </lineage>
</organism>
<dbReference type="Proteomes" id="UP000008021">
    <property type="component" value="Chromosome 11"/>
</dbReference>